<feature type="transmembrane region" description="Helical" evidence="7">
    <location>
        <begin position="142"/>
        <end position="161"/>
    </location>
</feature>
<dbReference type="InterPro" id="IPR045621">
    <property type="entry name" value="BPD_transp_1_N"/>
</dbReference>
<dbReference type="Pfam" id="PF19300">
    <property type="entry name" value="BPD_transp_1_N"/>
    <property type="match status" value="1"/>
</dbReference>
<evidence type="ECO:0000256" key="2">
    <source>
        <dbReference type="ARBA" id="ARBA00022448"/>
    </source>
</evidence>
<dbReference type="RefSeq" id="WP_155305807.1">
    <property type="nucleotide sequence ID" value="NZ_AP021875.1"/>
</dbReference>
<dbReference type="InterPro" id="IPR035906">
    <property type="entry name" value="MetI-like_sf"/>
</dbReference>
<dbReference type="SUPFAM" id="SSF161098">
    <property type="entry name" value="MetI-like"/>
    <property type="match status" value="1"/>
</dbReference>
<dbReference type="AlphaFoldDB" id="A0A5K7ZLV0"/>
<dbReference type="InterPro" id="IPR000515">
    <property type="entry name" value="MetI-like"/>
</dbReference>
<proteinExistence type="inferred from homology"/>
<dbReference type="GO" id="GO:0071916">
    <property type="term" value="F:dipeptide transmembrane transporter activity"/>
    <property type="evidence" value="ECO:0007669"/>
    <property type="project" value="TreeGrafter"/>
</dbReference>
<keyword evidence="2 7" id="KW-0813">Transport</keyword>
<keyword evidence="6 7" id="KW-0472">Membrane</keyword>
<dbReference type="PROSITE" id="PS50928">
    <property type="entry name" value="ABC_TM1"/>
    <property type="match status" value="1"/>
</dbReference>
<feature type="transmembrane region" description="Helical" evidence="7">
    <location>
        <begin position="101"/>
        <end position="121"/>
    </location>
</feature>
<feature type="transmembrane region" description="Helical" evidence="7">
    <location>
        <begin position="181"/>
        <end position="200"/>
    </location>
</feature>
<evidence type="ECO:0000256" key="3">
    <source>
        <dbReference type="ARBA" id="ARBA00022475"/>
    </source>
</evidence>
<dbReference type="PANTHER" id="PTHR43163">
    <property type="entry name" value="DIPEPTIDE TRANSPORT SYSTEM PERMEASE PROTEIN DPPB-RELATED"/>
    <property type="match status" value="1"/>
</dbReference>
<name>A0A5K7ZLV0_9BACT</name>
<feature type="transmembrane region" description="Helical" evidence="7">
    <location>
        <begin position="235"/>
        <end position="257"/>
    </location>
</feature>
<dbReference type="Gene3D" id="1.10.3720.10">
    <property type="entry name" value="MetI-like"/>
    <property type="match status" value="1"/>
</dbReference>
<comment type="subcellular location">
    <subcellularLocation>
        <location evidence="1 7">Cell membrane</location>
        <topology evidence="1 7">Multi-pass membrane protein</topology>
    </subcellularLocation>
</comment>
<keyword evidence="4 7" id="KW-0812">Transmembrane</keyword>
<evidence type="ECO:0000313" key="10">
    <source>
        <dbReference type="Proteomes" id="UP000427769"/>
    </source>
</evidence>
<organism evidence="9 10">
    <name type="scientific">Desulfosarcina widdelii</name>
    <dbReference type="NCBI Taxonomy" id="947919"/>
    <lineage>
        <taxon>Bacteria</taxon>
        <taxon>Pseudomonadati</taxon>
        <taxon>Thermodesulfobacteriota</taxon>
        <taxon>Desulfobacteria</taxon>
        <taxon>Desulfobacterales</taxon>
        <taxon>Desulfosarcinaceae</taxon>
        <taxon>Desulfosarcina</taxon>
    </lineage>
</organism>
<dbReference type="Proteomes" id="UP000427769">
    <property type="component" value="Chromosome"/>
</dbReference>
<keyword evidence="3" id="KW-1003">Cell membrane</keyword>
<feature type="domain" description="ABC transmembrane type-1" evidence="8">
    <location>
        <begin position="95"/>
        <end position="300"/>
    </location>
</feature>
<keyword evidence="5 7" id="KW-1133">Transmembrane helix</keyword>
<comment type="similarity">
    <text evidence="7">Belongs to the binding-protein-dependent transport system permease family.</text>
</comment>
<evidence type="ECO:0000256" key="1">
    <source>
        <dbReference type="ARBA" id="ARBA00004651"/>
    </source>
</evidence>
<keyword evidence="10" id="KW-1185">Reference proteome</keyword>
<dbReference type="GO" id="GO:0005886">
    <property type="term" value="C:plasma membrane"/>
    <property type="evidence" value="ECO:0007669"/>
    <property type="project" value="UniProtKB-SubCell"/>
</dbReference>
<feature type="transmembrane region" description="Helical" evidence="7">
    <location>
        <begin position="12"/>
        <end position="30"/>
    </location>
</feature>
<dbReference type="EMBL" id="AP021875">
    <property type="protein sequence ID" value="BBO77017.1"/>
    <property type="molecule type" value="Genomic_DNA"/>
</dbReference>
<dbReference type="CDD" id="cd06261">
    <property type="entry name" value="TM_PBP2"/>
    <property type="match status" value="1"/>
</dbReference>
<evidence type="ECO:0000313" key="9">
    <source>
        <dbReference type="EMBL" id="BBO77017.1"/>
    </source>
</evidence>
<dbReference type="KEGG" id="dwd:DSCW_44340"/>
<feature type="transmembrane region" description="Helical" evidence="7">
    <location>
        <begin position="285"/>
        <end position="307"/>
    </location>
</feature>
<evidence type="ECO:0000256" key="5">
    <source>
        <dbReference type="ARBA" id="ARBA00022989"/>
    </source>
</evidence>
<protein>
    <submittedName>
        <fullName evidence="9">ABC transporter permease</fullName>
    </submittedName>
</protein>
<dbReference type="Pfam" id="PF00528">
    <property type="entry name" value="BPD_transp_1"/>
    <property type="match status" value="1"/>
</dbReference>
<evidence type="ECO:0000256" key="4">
    <source>
        <dbReference type="ARBA" id="ARBA00022692"/>
    </source>
</evidence>
<gene>
    <name evidence="9" type="ORF">DSCW_44340</name>
</gene>
<evidence type="ECO:0000256" key="6">
    <source>
        <dbReference type="ARBA" id="ARBA00023136"/>
    </source>
</evidence>
<evidence type="ECO:0000256" key="7">
    <source>
        <dbReference type="RuleBase" id="RU363032"/>
    </source>
</evidence>
<dbReference type="PANTHER" id="PTHR43163:SF6">
    <property type="entry name" value="DIPEPTIDE TRANSPORT SYSTEM PERMEASE PROTEIN DPPB-RELATED"/>
    <property type="match status" value="1"/>
</dbReference>
<reference evidence="9 10" key="1">
    <citation type="submission" date="2019-11" db="EMBL/GenBank/DDBJ databases">
        <title>Comparative genomics of hydrocarbon-degrading Desulfosarcina strains.</title>
        <authorList>
            <person name="Watanabe M."/>
            <person name="Kojima H."/>
            <person name="Fukui M."/>
        </authorList>
    </citation>
    <scope>NUCLEOTIDE SEQUENCE [LARGE SCALE GENOMIC DNA]</scope>
    <source>
        <strain evidence="9 10">PP31</strain>
    </source>
</reference>
<sequence>MIGYLVKKTTSLLILLVLVSLVVFSVLFVLPGDPAQIILGINASPETLAALRTRLGLDQPFLVQYGQWLGSLIRGSGGHSITYDVPVAALIGSRLAVTAPLAFMAMGIAAVLALPLGIFAARHQNRPQDAAVMVGTQLGLAIPEFWLGILLMLLFSVHWGIFSAGGFPGWSENFWGSLKALFLPALALGLIRAAILARLIRSSMLEVLREDYVRTARAKGLRERTVVYGHALKNALIPVLTIFGLQMGQLLAGAIIIENVFTLPGLGRLVFQAIGQRDLPVVRDVVVFMAAGVVIVNFLVDLSYAGVDPRIRLER</sequence>
<accession>A0A5K7ZLV0</accession>
<dbReference type="OrthoDB" id="9778910at2"/>
<evidence type="ECO:0000259" key="8">
    <source>
        <dbReference type="PROSITE" id="PS50928"/>
    </source>
</evidence>